<dbReference type="RefSeq" id="WP_270024946.1">
    <property type="nucleotide sequence ID" value="NZ_JAPDDP010000014.1"/>
</dbReference>
<keyword evidence="3" id="KW-1185">Reference proteome</keyword>
<dbReference type="PANTHER" id="PTHR43591">
    <property type="entry name" value="METHYLTRANSFERASE"/>
    <property type="match status" value="1"/>
</dbReference>
<evidence type="ECO:0000313" key="2">
    <source>
        <dbReference type="EMBL" id="MDA0180631.1"/>
    </source>
</evidence>
<dbReference type="Pfam" id="PF08241">
    <property type="entry name" value="Methyltransf_11"/>
    <property type="match status" value="1"/>
</dbReference>
<name>A0A9X3N6Z2_9ACTN</name>
<evidence type="ECO:0000259" key="1">
    <source>
        <dbReference type="Pfam" id="PF08241"/>
    </source>
</evidence>
<protein>
    <submittedName>
        <fullName evidence="2">Methyltransferase domain-containing protein</fullName>
    </submittedName>
</protein>
<dbReference type="InterPro" id="IPR013216">
    <property type="entry name" value="Methyltransf_11"/>
</dbReference>
<comment type="caution">
    <text evidence="2">The sequence shown here is derived from an EMBL/GenBank/DDBJ whole genome shotgun (WGS) entry which is preliminary data.</text>
</comment>
<dbReference type="Gene3D" id="3.40.50.150">
    <property type="entry name" value="Vaccinia Virus protein VP39"/>
    <property type="match status" value="1"/>
</dbReference>
<dbReference type="InterPro" id="IPR029063">
    <property type="entry name" value="SAM-dependent_MTases_sf"/>
</dbReference>
<evidence type="ECO:0000313" key="3">
    <source>
        <dbReference type="Proteomes" id="UP001147653"/>
    </source>
</evidence>
<sequence>MAGRAQRLTPAGDFDYEAQGSGYARLRRTDPRLARSVHAALGGAQSVLNVGAGAGSYEPEDRYVVAVEPSAAMRAQRPAGRPAVDAVAERLPFDDGSFDAAMAMITVHQWQDLEAGLRELRRVARDRVLVLTFDPDALLDFWLADYVPELLEAERPRMPAIERIAAAPGGSVEVSSPPIPHDCVDGFIEAYYARPEAFLDPSVRAAQSAWAHTRVDVEPGLRRLADDLASGAWDARYGALRQRPEYVGSLRLVATSS</sequence>
<dbReference type="SUPFAM" id="SSF53335">
    <property type="entry name" value="S-adenosyl-L-methionine-dependent methyltransferases"/>
    <property type="match status" value="1"/>
</dbReference>
<accession>A0A9X3N6Z2</accession>
<reference evidence="2" key="1">
    <citation type="submission" date="2022-10" db="EMBL/GenBank/DDBJ databases">
        <title>The WGS of Solirubrobacter phytolaccae KCTC 29190.</title>
        <authorList>
            <person name="Jiang Z."/>
        </authorList>
    </citation>
    <scope>NUCLEOTIDE SEQUENCE</scope>
    <source>
        <strain evidence="2">KCTC 29190</strain>
    </source>
</reference>
<feature type="domain" description="Methyltransferase type 11" evidence="1">
    <location>
        <begin position="48"/>
        <end position="126"/>
    </location>
</feature>
<gene>
    <name evidence="2" type="ORF">OJ997_10040</name>
</gene>
<keyword evidence="2" id="KW-0489">Methyltransferase</keyword>
<dbReference type="Proteomes" id="UP001147653">
    <property type="component" value="Unassembled WGS sequence"/>
</dbReference>
<dbReference type="GO" id="GO:0032259">
    <property type="term" value="P:methylation"/>
    <property type="evidence" value="ECO:0007669"/>
    <property type="project" value="UniProtKB-KW"/>
</dbReference>
<proteinExistence type="predicted"/>
<dbReference type="GO" id="GO:0008757">
    <property type="term" value="F:S-adenosylmethionine-dependent methyltransferase activity"/>
    <property type="evidence" value="ECO:0007669"/>
    <property type="project" value="InterPro"/>
</dbReference>
<keyword evidence="2" id="KW-0808">Transferase</keyword>
<dbReference type="EMBL" id="JAPDDP010000014">
    <property type="protein sequence ID" value="MDA0180631.1"/>
    <property type="molecule type" value="Genomic_DNA"/>
</dbReference>
<dbReference type="PANTHER" id="PTHR43591:SF24">
    <property type="entry name" value="2-METHOXY-6-POLYPRENYL-1,4-BENZOQUINOL METHYLASE, MITOCHONDRIAL"/>
    <property type="match status" value="1"/>
</dbReference>
<dbReference type="AlphaFoldDB" id="A0A9X3N6Z2"/>
<organism evidence="2 3">
    <name type="scientific">Solirubrobacter phytolaccae</name>
    <dbReference type="NCBI Taxonomy" id="1404360"/>
    <lineage>
        <taxon>Bacteria</taxon>
        <taxon>Bacillati</taxon>
        <taxon>Actinomycetota</taxon>
        <taxon>Thermoleophilia</taxon>
        <taxon>Solirubrobacterales</taxon>
        <taxon>Solirubrobacteraceae</taxon>
        <taxon>Solirubrobacter</taxon>
    </lineage>
</organism>